<proteinExistence type="predicted"/>
<feature type="transmembrane region" description="Helical" evidence="2">
    <location>
        <begin position="50"/>
        <end position="73"/>
    </location>
</feature>
<keyword evidence="4" id="KW-1185">Reference proteome</keyword>
<dbReference type="RefSeq" id="WP_051757883.1">
    <property type="nucleotide sequence ID" value="NZ_JOIJ01000010.1"/>
</dbReference>
<keyword evidence="2" id="KW-0472">Membrane</keyword>
<protein>
    <submittedName>
        <fullName evidence="3">Uncharacterized protein</fullName>
    </submittedName>
</protein>
<dbReference type="Proteomes" id="UP000317303">
    <property type="component" value="Unassembled WGS sequence"/>
</dbReference>
<organism evidence="3 4">
    <name type="scientific">Prauserella rugosa</name>
    <dbReference type="NCBI Taxonomy" id="43354"/>
    <lineage>
        <taxon>Bacteria</taxon>
        <taxon>Bacillati</taxon>
        <taxon>Actinomycetota</taxon>
        <taxon>Actinomycetes</taxon>
        <taxon>Pseudonocardiales</taxon>
        <taxon>Pseudonocardiaceae</taxon>
        <taxon>Prauserella</taxon>
    </lineage>
</organism>
<evidence type="ECO:0000256" key="1">
    <source>
        <dbReference type="SAM" id="MobiDB-lite"/>
    </source>
</evidence>
<feature type="compositionally biased region" description="Polar residues" evidence="1">
    <location>
        <begin position="13"/>
        <end position="24"/>
    </location>
</feature>
<evidence type="ECO:0000313" key="4">
    <source>
        <dbReference type="Proteomes" id="UP000317303"/>
    </source>
</evidence>
<name>A0A660CIS6_9PSEU</name>
<feature type="region of interest" description="Disordered" evidence="1">
    <location>
        <begin position="1"/>
        <end position="42"/>
    </location>
</feature>
<keyword evidence="2" id="KW-0812">Transmembrane</keyword>
<feature type="compositionally biased region" description="Pro residues" evidence="1">
    <location>
        <begin position="29"/>
        <end position="40"/>
    </location>
</feature>
<dbReference type="EMBL" id="VLJV01000001">
    <property type="protein sequence ID" value="TWH22334.1"/>
    <property type="molecule type" value="Genomic_DNA"/>
</dbReference>
<accession>A0A660CIS6</accession>
<sequence length="175" mass="18360">MTESSWNPPPQQPFEQQSYEPQFGQQAQPPHPYQPQPGVPWGPAGRARPFPLVLAAVAGLVLGGGGVGLAWWLTSGSEEGAAAYAAGACAIVEEHEADSTADAGGEADSSEGPLAESHRWTAAWGLAKSAADQDPSFKAIGDSFDDLNVFVSRAEFDTDEFRETVAEAKAACDDV</sequence>
<comment type="caution">
    <text evidence="3">The sequence shown here is derived from an EMBL/GenBank/DDBJ whole genome shotgun (WGS) entry which is preliminary data.</text>
</comment>
<evidence type="ECO:0000256" key="2">
    <source>
        <dbReference type="SAM" id="Phobius"/>
    </source>
</evidence>
<gene>
    <name evidence="3" type="ORF">JD82_04211</name>
</gene>
<keyword evidence="2" id="KW-1133">Transmembrane helix</keyword>
<dbReference type="AlphaFoldDB" id="A0A660CIS6"/>
<reference evidence="3 4" key="1">
    <citation type="submission" date="2019-07" db="EMBL/GenBank/DDBJ databases">
        <title>R&amp;d 2014.</title>
        <authorList>
            <person name="Klenk H.-P."/>
        </authorList>
    </citation>
    <scope>NUCLEOTIDE SEQUENCE [LARGE SCALE GENOMIC DNA]</scope>
    <source>
        <strain evidence="3 4">DSM 43194</strain>
    </source>
</reference>
<evidence type="ECO:0000313" key="3">
    <source>
        <dbReference type="EMBL" id="TWH22334.1"/>
    </source>
</evidence>